<dbReference type="OrthoDB" id="7067870at2"/>
<name>S2L766_LITA3</name>
<keyword evidence="3" id="KW-1185">Reference proteome</keyword>
<sequence>MSEHHGMLHNRARLSSPDTEPKADELAKDEYMVFALKDQHHQFTLGLETVLQCMKFAEQEGVVPSLPEEWWLQVSSRYQNID</sequence>
<evidence type="ECO:0000313" key="2">
    <source>
        <dbReference type="EMBL" id="EPC00571.1"/>
    </source>
</evidence>
<reference evidence="2 3" key="1">
    <citation type="journal article" date="2013" name="Genome Announc.">
        <title>Draft genome sequence of the moderately halophilic gammaproteobacterium Halomonas anticariensis FP35.</title>
        <authorList>
            <person name="Tahrioui A."/>
            <person name="Quesada E."/>
            <person name="Llamas I."/>
        </authorList>
    </citation>
    <scope>NUCLEOTIDE SEQUENCE [LARGE SCALE GENOMIC DNA]</scope>
    <source>
        <strain evidence="3">DSM 16096 / CECT 5854 / LMG 22089 / FP35</strain>
    </source>
</reference>
<dbReference type="Proteomes" id="UP000014463">
    <property type="component" value="Unassembled WGS sequence"/>
</dbReference>
<dbReference type="eggNOG" id="ENOG5033C2A">
    <property type="taxonomic scope" value="Bacteria"/>
</dbReference>
<protein>
    <submittedName>
        <fullName evidence="2">Uncharacterized protein</fullName>
    </submittedName>
</protein>
<comment type="caution">
    <text evidence="2">The sequence shown here is derived from an EMBL/GenBank/DDBJ whole genome shotgun (WGS) entry which is preliminary data.</text>
</comment>
<dbReference type="EMBL" id="ASTJ01000040">
    <property type="protein sequence ID" value="EPC00571.1"/>
    <property type="molecule type" value="Genomic_DNA"/>
</dbReference>
<feature type="region of interest" description="Disordered" evidence="1">
    <location>
        <begin position="1"/>
        <end position="22"/>
    </location>
</feature>
<dbReference type="RefSeq" id="WP_016418560.1">
    <property type="nucleotide sequence ID" value="NZ_AUAB01000023.1"/>
</dbReference>
<accession>S2L766</accession>
<proteinExistence type="predicted"/>
<gene>
    <name evidence="2" type="ORF">L861_06435</name>
</gene>
<evidence type="ECO:0000256" key="1">
    <source>
        <dbReference type="SAM" id="MobiDB-lite"/>
    </source>
</evidence>
<organism evidence="2 3">
    <name type="scientific">Litchfieldella anticariensis (strain DSM 16096 / CECT 5854 / CIP 108499 / LMG 22089 / FP35)</name>
    <name type="common">Halomonas anticariensis</name>
    <dbReference type="NCBI Taxonomy" id="1121939"/>
    <lineage>
        <taxon>Bacteria</taxon>
        <taxon>Pseudomonadati</taxon>
        <taxon>Pseudomonadota</taxon>
        <taxon>Gammaproteobacteria</taxon>
        <taxon>Oceanospirillales</taxon>
        <taxon>Halomonadaceae</taxon>
        <taxon>Litchfieldella</taxon>
    </lineage>
</organism>
<dbReference type="AlphaFoldDB" id="S2L766"/>
<evidence type="ECO:0000313" key="3">
    <source>
        <dbReference type="Proteomes" id="UP000014463"/>
    </source>
</evidence>
<dbReference type="PATRIC" id="fig|1121939.11.peg.4052"/>